<dbReference type="RefSeq" id="WP_099010753.1">
    <property type="nucleotide sequence ID" value="NZ_CP077154.1"/>
</dbReference>
<evidence type="ECO:0000313" key="1">
    <source>
        <dbReference type="EMBL" id="PHI09994.1"/>
    </source>
</evidence>
<proteinExistence type="predicted"/>
<gene>
    <name evidence="1" type="ORF">CBG52_01980</name>
</gene>
<sequence>MCWNKKIYSFLEKLKNLNEKKVEPIKLSLEQYLNDLKYEYTYNFNDKDDTSGKITVSYSNNCYQVENNVGKYKFILEMDPRSRYYEYFNIKIIMDREDKEVLKMQYSLSQDDEIDGIEIEFISEEIKYPKSIRFLSQNKIIGNISPIPFEKISESLNTKCDGITINLLGFLFFSEEFKLEYKKSSNNLLVDSYLSCIGERE</sequence>
<dbReference type="EMBL" id="NIRM01000001">
    <property type="protein sequence ID" value="PHI09994.1"/>
    <property type="molecule type" value="Genomic_DNA"/>
</dbReference>
<dbReference type="Proteomes" id="UP000221504">
    <property type="component" value="Unassembled WGS sequence"/>
</dbReference>
<accession>A0A2C6C0U3</accession>
<protein>
    <submittedName>
        <fullName evidence="1">Uncharacterized protein</fullName>
    </submittedName>
</protein>
<organism evidence="1 2">
    <name type="scientific">Fusobacterium nucleatum subsp. polymorphum</name>
    <name type="common">Fusobacterium polymorphum</name>
    <dbReference type="NCBI Taxonomy" id="76857"/>
    <lineage>
        <taxon>Bacteria</taxon>
        <taxon>Fusobacteriati</taxon>
        <taxon>Fusobacteriota</taxon>
        <taxon>Fusobacteriia</taxon>
        <taxon>Fusobacteriales</taxon>
        <taxon>Fusobacteriaceae</taxon>
        <taxon>Fusobacterium</taxon>
    </lineage>
</organism>
<comment type="caution">
    <text evidence="1">The sequence shown here is derived from an EMBL/GenBank/DDBJ whole genome shotgun (WGS) entry which is preliminary data.</text>
</comment>
<reference evidence="1 2" key="1">
    <citation type="submission" date="2017-06" db="EMBL/GenBank/DDBJ databases">
        <title>Draft genome sequence of Fusobacterium nucleatum subsp. polymorphum KCOM 1267 (=ChDC F290).</title>
        <authorList>
            <person name="Kook J.-K."/>
            <person name="Park S.-N."/>
            <person name="Lim Y.K."/>
            <person name="Roh H."/>
        </authorList>
    </citation>
    <scope>NUCLEOTIDE SEQUENCE [LARGE SCALE GENOMIC DNA]</scope>
    <source>
        <strain evidence="2">KCOM 1267(ChDC F290)</strain>
    </source>
</reference>
<dbReference type="AlphaFoldDB" id="A0A2C6C0U3"/>
<evidence type="ECO:0000313" key="2">
    <source>
        <dbReference type="Proteomes" id="UP000221504"/>
    </source>
</evidence>
<name>A0A2C6C0U3_FUSNP</name>